<keyword evidence="1" id="KW-0732">Signal</keyword>
<dbReference type="EMBL" id="AMQN01018288">
    <property type="status" value="NOT_ANNOTATED_CDS"/>
    <property type="molecule type" value="Genomic_DNA"/>
</dbReference>
<proteinExistence type="predicted"/>
<name>R7V7W2_CAPTE</name>
<dbReference type="AlphaFoldDB" id="R7V7W2"/>
<dbReference type="EnsemblMetazoa" id="CapteT189629">
    <property type="protein sequence ID" value="CapteP189629"/>
    <property type="gene ID" value="CapteG189629"/>
</dbReference>
<keyword evidence="4" id="KW-1185">Reference proteome</keyword>
<reference evidence="3" key="3">
    <citation type="submission" date="2015-06" db="UniProtKB">
        <authorList>
            <consortium name="EnsemblMetazoa"/>
        </authorList>
    </citation>
    <scope>IDENTIFICATION</scope>
</reference>
<protein>
    <submittedName>
        <fullName evidence="2 3">Uncharacterized protein</fullName>
    </submittedName>
</protein>
<evidence type="ECO:0000256" key="1">
    <source>
        <dbReference type="SAM" id="SignalP"/>
    </source>
</evidence>
<feature type="chain" id="PRO_5008788833" evidence="1">
    <location>
        <begin position="24"/>
        <end position="275"/>
    </location>
</feature>
<sequence>MARPMRFFILAAVVSVFYPGVSAHGVCSVEAEEAMLQFGYYCVHDLVIDFRKRDGRGFPSIFYHLAAWNKICRGLSLLPNCIESIGEFATCDDVKRTEIIQAALTFVNSEWGEIAGFHPTPETCKASAGSAPMYNDHISRLYNAPTDVCKELVTTTIDKCTKNWLIAQTITSPEAKSYSVALQVYKCVLRDIPTKCGRAGRNLAKFIVDQTMPEDLRKDISMDDIFNQDDSAEDEDLLPQSLDVIYDVINHASLLCPHSAALALTFICVIRSVFC</sequence>
<reference evidence="2 4" key="2">
    <citation type="journal article" date="2013" name="Nature">
        <title>Insights into bilaterian evolution from three spiralian genomes.</title>
        <authorList>
            <person name="Simakov O."/>
            <person name="Marletaz F."/>
            <person name="Cho S.J."/>
            <person name="Edsinger-Gonzales E."/>
            <person name="Havlak P."/>
            <person name="Hellsten U."/>
            <person name="Kuo D.H."/>
            <person name="Larsson T."/>
            <person name="Lv J."/>
            <person name="Arendt D."/>
            <person name="Savage R."/>
            <person name="Osoegawa K."/>
            <person name="de Jong P."/>
            <person name="Grimwood J."/>
            <person name="Chapman J.A."/>
            <person name="Shapiro H."/>
            <person name="Aerts A."/>
            <person name="Otillar R.P."/>
            <person name="Terry A.Y."/>
            <person name="Boore J.L."/>
            <person name="Grigoriev I.V."/>
            <person name="Lindberg D.R."/>
            <person name="Seaver E.C."/>
            <person name="Weisblat D.A."/>
            <person name="Putnam N.H."/>
            <person name="Rokhsar D.S."/>
        </authorList>
    </citation>
    <scope>NUCLEOTIDE SEQUENCE</scope>
    <source>
        <strain evidence="2 4">I ESC-2004</strain>
    </source>
</reference>
<evidence type="ECO:0000313" key="2">
    <source>
        <dbReference type="EMBL" id="ELU14948.1"/>
    </source>
</evidence>
<evidence type="ECO:0000313" key="3">
    <source>
        <dbReference type="EnsemblMetazoa" id="CapteP189629"/>
    </source>
</evidence>
<dbReference type="EMBL" id="KB294153">
    <property type="protein sequence ID" value="ELU14948.1"/>
    <property type="molecule type" value="Genomic_DNA"/>
</dbReference>
<gene>
    <name evidence="2" type="ORF">CAPTEDRAFT_189629</name>
</gene>
<dbReference type="Proteomes" id="UP000014760">
    <property type="component" value="Unassembled WGS sequence"/>
</dbReference>
<organism evidence="2">
    <name type="scientific">Capitella teleta</name>
    <name type="common">Polychaete worm</name>
    <dbReference type="NCBI Taxonomy" id="283909"/>
    <lineage>
        <taxon>Eukaryota</taxon>
        <taxon>Metazoa</taxon>
        <taxon>Spiralia</taxon>
        <taxon>Lophotrochozoa</taxon>
        <taxon>Annelida</taxon>
        <taxon>Polychaeta</taxon>
        <taxon>Sedentaria</taxon>
        <taxon>Scolecida</taxon>
        <taxon>Capitellidae</taxon>
        <taxon>Capitella</taxon>
    </lineage>
</organism>
<evidence type="ECO:0000313" key="4">
    <source>
        <dbReference type="Proteomes" id="UP000014760"/>
    </source>
</evidence>
<feature type="signal peptide" evidence="1">
    <location>
        <begin position="1"/>
        <end position="23"/>
    </location>
</feature>
<accession>R7V7W2</accession>
<dbReference type="HOGENOM" id="CLU_1012818_0_0_1"/>
<reference evidence="4" key="1">
    <citation type="submission" date="2012-12" db="EMBL/GenBank/DDBJ databases">
        <authorList>
            <person name="Hellsten U."/>
            <person name="Grimwood J."/>
            <person name="Chapman J.A."/>
            <person name="Shapiro H."/>
            <person name="Aerts A."/>
            <person name="Otillar R.P."/>
            <person name="Terry A.Y."/>
            <person name="Boore J.L."/>
            <person name="Simakov O."/>
            <person name="Marletaz F."/>
            <person name="Cho S.-J."/>
            <person name="Edsinger-Gonzales E."/>
            <person name="Havlak P."/>
            <person name="Kuo D.-H."/>
            <person name="Larsson T."/>
            <person name="Lv J."/>
            <person name="Arendt D."/>
            <person name="Savage R."/>
            <person name="Osoegawa K."/>
            <person name="de Jong P."/>
            <person name="Lindberg D.R."/>
            <person name="Seaver E.C."/>
            <person name="Weisblat D.A."/>
            <person name="Putnam N.H."/>
            <person name="Grigoriev I.V."/>
            <person name="Rokhsar D.S."/>
        </authorList>
    </citation>
    <scope>NUCLEOTIDE SEQUENCE</scope>
    <source>
        <strain evidence="4">I ESC-2004</strain>
    </source>
</reference>